<dbReference type="SUPFAM" id="SSF54897">
    <property type="entry name" value="Protease propeptides/inhibitors"/>
    <property type="match status" value="1"/>
</dbReference>
<dbReference type="InterPro" id="IPR050131">
    <property type="entry name" value="Peptidase_S8_subtilisin-like"/>
</dbReference>
<evidence type="ECO:0000256" key="7">
    <source>
        <dbReference type="PROSITE-ProRule" id="PRU01240"/>
    </source>
</evidence>
<name>A0AAE0NVT4_SORBR</name>
<dbReference type="PROSITE" id="PS00136">
    <property type="entry name" value="SUBTILASE_ASP"/>
    <property type="match status" value="1"/>
</dbReference>
<dbReference type="GO" id="GO:0004252">
    <property type="term" value="F:serine-type endopeptidase activity"/>
    <property type="evidence" value="ECO:0007669"/>
    <property type="project" value="UniProtKB-UniRule"/>
</dbReference>
<dbReference type="FunFam" id="3.40.50.200:FF:000007">
    <property type="entry name" value="Subtilisin-like serine protease"/>
    <property type="match status" value="1"/>
</dbReference>
<keyword evidence="2 7" id="KW-0645">Protease</keyword>
<evidence type="ECO:0000313" key="13">
    <source>
        <dbReference type="Proteomes" id="UP001281003"/>
    </source>
</evidence>
<dbReference type="InterPro" id="IPR023828">
    <property type="entry name" value="Peptidase_S8_Ser-AS"/>
</dbReference>
<dbReference type="AlphaFoldDB" id="A0AAE0NVT4"/>
<evidence type="ECO:0000256" key="3">
    <source>
        <dbReference type="ARBA" id="ARBA00022729"/>
    </source>
</evidence>
<feature type="active site" description="Charge relay system" evidence="6 7">
    <location>
        <position position="358"/>
    </location>
</feature>
<feature type="active site" description="Charge relay system" evidence="6 7">
    <location>
        <position position="198"/>
    </location>
</feature>
<dbReference type="PANTHER" id="PTHR43806">
    <property type="entry name" value="PEPTIDASE S8"/>
    <property type="match status" value="1"/>
</dbReference>
<evidence type="ECO:0000256" key="5">
    <source>
        <dbReference type="ARBA" id="ARBA00022825"/>
    </source>
</evidence>
<dbReference type="InterPro" id="IPR037045">
    <property type="entry name" value="S8pro/Inhibitor_I9_sf"/>
</dbReference>
<comment type="similarity">
    <text evidence="1 7 8">Belongs to the peptidase S8 family.</text>
</comment>
<dbReference type="PROSITE" id="PS51892">
    <property type="entry name" value="SUBTILASE"/>
    <property type="match status" value="1"/>
</dbReference>
<dbReference type="InterPro" id="IPR015500">
    <property type="entry name" value="Peptidase_S8_subtilisin-rel"/>
</dbReference>
<sequence length="418" mass="45170">MVGFKNVALFAASIILPAAWAAPIIEVETKPIPGKYIVLLKENADLESHLSWAKDVHARSLSRRDTAGVHKSWSVGSKFKAYSGEFDEETLRILRRDENVQTVETDSSWRLYKGNDNIISNPAATSIITQKQAPWGLGYLSNKGETSSDYLYNSTGGAGTYAYVVDTGCWKDHEDFEGRVQLGYNAFPNSPFVDMDGHGSHVVGTVIGKKYGVAKNATAICVKVFHGGGSSNSIVLDGYEWAVKDIIAKKRQKTSVINMSLGSDRSEAFNSIVDAAFDEGILTVVAAGNENQPAAMVSPASSIRAFSVGAIDHKNTRAYFSNYGNIVDIFAPGVDILSAYIGKKEGDNNRTMLMSGTSMASPHVAGLALYLKSIDPETYGDALKAHRGLRALGVKNKVWDAGELSPNLVAYNGVRDKK</sequence>
<dbReference type="PANTHER" id="PTHR43806:SF58">
    <property type="entry name" value="ALKALINE PROTEASE 1-RELATED"/>
    <property type="match status" value="1"/>
</dbReference>
<evidence type="ECO:0000256" key="8">
    <source>
        <dbReference type="RuleBase" id="RU003355"/>
    </source>
</evidence>
<dbReference type="CDD" id="cd04077">
    <property type="entry name" value="Peptidases_S8_PCSK9_ProteinaseK_like"/>
    <property type="match status" value="1"/>
</dbReference>
<keyword evidence="4 7" id="KW-0378">Hydrolase</keyword>
<evidence type="ECO:0000256" key="4">
    <source>
        <dbReference type="ARBA" id="ARBA00022801"/>
    </source>
</evidence>
<dbReference type="SUPFAM" id="SSF52743">
    <property type="entry name" value="Subtilisin-like"/>
    <property type="match status" value="1"/>
</dbReference>
<dbReference type="Proteomes" id="UP001281003">
    <property type="component" value="Unassembled WGS sequence"/>
</dbReference>
<dbReference type="GO" id="GO:0006508">
    <property type="term" value="P:proteolysis"/>
    <property type="evidence" value="ECO:0007669"/>
    <property type="project" value="UniProtKB-KW"/>
</dbReference>
<reference evidence="12" key="2">
    <citation type="submission" date="2023-07" db="EMBL/GenBank/DDBJ databases">
        <authorList>
            <consortium name="Lawrence Berkeley National Laboratory"/>
            <person name="Haridas S."/>
            <person name="Hensen N."/>
            <person name="Bonometti L."/>
            <person name="Westerberg I."/>
            <person name="Brannstrom I.O."/>
            <person name="Guillou S."/>
            <person name="Cros-Aarteil S."/>
            <person name="Calhoun S."/>
            <person name="Kuo A."/>
            <person name="Mondo S."/>
            <person name="Pangilinan J."/>
            <person name="Riley R."/>
            <person name="LaButti K."/>
            <person name="Andreopoulos B."/>
            <person name="Lipzen A."/>
            <person name="Chen C."/>
            <person name="Yanf M."/>
            <person name="Daum C."/>
            <person name="Ng V."/>
            <person name="Clum A."/>
            <person name="Steindorff A."/>
            <person name="Ohm R."/>
            <person name="Martin F."/>
            <person name="Silar P."/>
            <person name="Natvig D."/>
            <person name="Lalanne C."/>
            <person name="Gautier V."/>
            <person name="Ament-velasquez S.L."/>
            <person name="Kruys A."/>
            <person name="Hutchinson M.I."/>
            <person name="Powell A.J."/>
            <person name="Barry K."/>
            <person name="Miller A.N."/>
            <person name="Grigoriev I.V."/>
            <person name="Debuchy R."/>
            <person name="Gladieux P."/>
            <person name="Thoren M.H."/>
            <person name="Johannesson H."/>
        </authorList>
    </citation>
    <scope>NUCLEOTIDE SEQUENCE</scope>
    <source>
        <strain evidence="12">FGSC 1904</strain>
    </source>
</reference>
<dbReference type="InterPro" id="IPR023827">
    <property type="entry name" value="Peptidase_S8_Asp-AS"/>
</dbReference>
<feature type="active site" description="Charge relay system" evidence="6 7">
    <location>
        <position position="166"/>
    </location>
</feature>
<evidence type="ECO:0000256" key="6">
    <source>
        <dbReference type="PIRSR" id="PIRSR615500-1"/>
    </source>
</evidence>
<dbReference type="PRINTS" id="PR00723">
    <property type="entry name" value="SUBTILISIN"/>
</dbReference>
<reference evidence="12" key="1">
    <citation type="journal article" date="2023" name="Mol. Phylogenet. Evol.">
        <title>Genome-scale phylogeny and comparative genomics of the fungal order Sordariales.</title>
        <authorList>
            <person name="Hensen N."/>
            <person name="Bonometti L."/>
            <person name="Westerberg I."/>
            <person name="Brannstrom I.O."/>
            <person name="Guillou S."/>
            <person name="Cros-Aarteil S."/>
            <person name="Calhoun S."/>
            <person name="Haridas S."/>
            <person name="Kuo A."/>
            <person name="Mondo S."/>
            <person name="Pangilinan J."/>
            <person name="Riley R."/>
            <person name="LaButti K."/>
            <person name="Andreopoulos B."/>
            <person name="Lipzen A."/>
            <person name="Chen C."/>
            <person name="Yan M."/>
            <person name="Daum C."/>
            <person name="Ng V."/>
            <person name="Clum A."/>
            <person name="Steindorff A."/>
            <person name="Ohm R.A."/>
            <person name="Martin F."/>
            <person name="Silar P."/>
            <person name="Natvig D.O."/>
            <person name="Lalanne C."/>
            <person name="Gautier V."/>
            <person name="Ament-Velasquez S.L."/>
            <person name="Kruys A."/>
            <person name="Hutchinson M.I."/>
            <person name="Powell A.J."/>
            <person name="Barry K."/>
            <person name="Miller A.N."/>
            <person name="Grigoriev I.V."/>
            <person name="Debuchy R."/>
            <person name="Gladieux P."/>
            <person name="Hiltunen Thoren M."/>
            <person name="Johannesson H."/>
        </authorList>
    </citation>
    <scope>NUCLEOTIDE SEQUENCE</scope>
    <source>
        <strain evidence="12">FGSC 1904</strain>
    </source>
</reference>
<evidence type="ECO:0000259" key="11">
    <source>
        <dbReference type="Pfam" id="PF05922"/>
    </source>
</evidence>
<organism evidence="12 13">
    <name type="scientific">Sordaria brevicollis</name>
    <dbReference type="NCBI Taxonomy" id="83679"/>
    <lineage>
        <taxon>Eukaryota</taxon>
        <taxon>Fungi</taxon>
        <taxon>Dikarya</taxon>
        <taxon>Ascomycota</taxon>
        <taxon>Pezizomycotina</taxon>
        <taxon>Sordariomycetes</taxon>
        <taxon>Sordariomycetidae</taxon>
        <taxon>Sordariales</taxon>
        <taxon>Sordariaceae</taxon>
        <taxon>Sordaria</taxon>
    </lineage>
</organism>
<proteinExistence type="inferred from homology"/>
<dbReference type="Gene3D" id="3.40.50.200">
    <property type="entry name" value="Peptidase S8/S53 domain"/>
    <property type="match status" value="1"/>
</dbReference>
<comment type="caution">
    <text evidence="12">The sequence shown here is derived from an EMBL/GenBank/DDBJ whole genome shotgun (WGS) entry which is preliminary data.</text>
</comment>
<dbReference type="EMBL" id="JAUTDP010000015">
    <property type="protein sequence ID" value="KAK3388632.1"/>
    <property type="molecule type" value="Genomic_DNA"/>
</dbReference>
<feature type="domain" description="Inhibitor I9" evidence="11">
    <location>
        <begin position="35"/>
        <end position="111"/>
    </location>
</feature>
<evidence type="ECO:0000256" key="1">
    <source>
        <dbReference type="ARBA" id="ARBA00011073"/>
    </source>
</evidence>
<dbReference type="InterPro" id="IPR036852">
    <property type="entry name" value="Peptidase_S8/S53_dom_sf"/>
</dbReference>
<evidence type="ECO:0000256" key="9">
    <source>
        <dbReference type="SAM" id="SignalP"/>
    </source>
</evidence>
<keyword evidence="3 9" id="KW-0732">Signal</keyword>
<accession>A0AAE0NVT4</accession>
<feature type="signal peptide" evidence="9">
    <location>
        <begin position="1"/>
        <end position="21"/>
    </location>
</feature>
<evidence type="ECO:0000259" key="10">
    <source>
        <dbReference type="Pfam" id="PF00082"/>
    </source>
</evidence>
<keyword evidence="5 7" id="KW-0720">Serine protease</keyword>
<dbReference type="PROSITE" id="PS00138">
    <property type="entry name" value="SUBTILASE_SER"/>
    <property type="match status" value="1"/>
</dbReference>
<protein>
    <submittedName>
        <fullName evidence="12">Peptidase S8/S53 domain-containing protein</fullName>
    </submittedName>
</protein>
<evidence type="ECO:0000256" key="2">
    <source>
        <dbReference type="ARBA" id="ARBA00022670"/>
    </source>
</evidence>
<dbReference type="Pfam" id="PF05922">
    <property type="entry name" value="Inhibitor_I9"/>
    <property type="match status" value="1"/>
</dbReference>
<dbReference type="InterPro" id="IPR034193">
    <property type="entry name" value="PCSK9_ProteinaseK-like"/>
</dbReference>
<feature type="chain" id="PRO_5041947485" evidence="9">
    <location>
        <begin position="22"/>
        <end position="418"/>
    </location>
</feature>
<dbReference type="Gene3D" id="3.30.70.80">
    <property type="entry name" value="Peptidase S8 propeptide/proteinase inhibitor I9"/>
    <property type="match status" value="1"/>
</dbReference>
<dbReference type="InterPro" id="IPR000209">
    <property type="entry name" value="Peptidase_S8/S53_dom"/>
</dbReference>
<dbReference type="GO" id="GO:0005576">
    <property type="term" value="C:extracellular region"/>
    <property type="evidence" value="ECO:0007669"/>
    <property type="project" value="UniProtKB-ARBA"/>
</dbReference>
<feature type="domain" description="Peptidase S8/S53" evidence="10">
    <location>
        <begin position="161"/>
        <end position="384"/>
    </location>
</feature>
<keyword evidence="13" id="KW-1185">Reference proteome</keyword>
<evidence type="ECO:0000313" key="12">
    <source>
        <dbReference type="EMBL" id="KAK3388632.1"/>
    </source>
</evidence>
<dbReference type="InterPro" id="IPR010259">
    <property type="entry name" value="S8pro/Inhibitor_I9"/>
</dbReference>
<gene>
    <name evidence="12" type="ORF">B0T20DRAFT_99215</name>
</gene>
<dbReference type="Pfam" id="PF00082">
    <property type="entry name" value="Peptidase_S8"/>
    <property type="match status" value="1"/>
</dbReference>